<name>A0ACB8F6M5_9SAUR</name>
<keyword evidence="2" id="KW-1185">Reference proteome</keyword>
<evidence type="ECO:0000313" key="2">
    <source>
        <dbReference type="Proteomes" id="UP000827872"/>
    </source>
</evidence>
<gene>
    <name evidence="1" type="ORF">K3G42_028961</name>
</gene>
<evidence type="ECO:0000313" key="1">
    <source>
        <dbReference type="EMBL" id="KAH8000804.1"/>
    </source>
</evidence>
<accession>A0ACB8F6M5</accession>
<protein>
    <submittedName>
        <fullName evidence="1">Uncharacterized protein</fullName>
    </submittedName>
</protein>
<reference evidence="1" key="1">
    <citation type="submission" date="2021-08" db="EMBL/GenBank/DDBJ databases">
        <title>The first chromosome-level gecko genome reveals the dynamic sex chromosomes of Neotropical dwarf geckos (Sphaerodactylidae: Sphaerodactylus).</title>
        <authorList>
            <person name="Pinto B.J."/>
            <person name="Keating S.E."/>
            <person name="Gamble T."/>
        </authorList>
    </citation>
    <scope>NUCLEOTIDE SEQUENCE</scope>
    <source>
        <strain evidence="1">TG3544</strain>
    </source>
</reference>
<dbReference type="Proteomes" id="UP000827872">
    <property type="component" value="Linkage Group LG05"/>
</dbReference>
<dbReference type="EMBL" id="CM037618">
    <property type="protein sequence ID" value="KAH8000804.1"/>
    <property type="molecule type" value="Genomic_DNA"/>
</dbReference>
<proteinExistence type="predicted"/>
<comment type="caution">
    <text evidence="1">The sequence shown here is derived from an EMBL/GenBank/DDBJ whole genome shotgun (WGS) entry which is preliminary data.</text>
</comment>
<sequence>MYFIMKKKVLIFDIFHHGLGDNDSLRKTSSKRSRQGQPVNLLDSHHLLQRTKRSWIMSTLELEEEDKGPFPKLIGEVFNNKSYDTTIKYLISGPGVDKYPEAGLFSLGDDSRGLVYVHRSIDRETNPSFLKKYMLPLELSTLSFLEEIRVSLGDSVSQPEGRSDQAPVRFDVASTVTGEIVDRPLFFTVKIEDINDNAPKFTQKEFDVTVEENHRRDKPIFQVTASDDDEPDNENSRVAYFLVLQTPRTKEPNFTVESCSGLIRMAGCSHYEYRLNITENKWRDILHLRVEDKDTFT</sequence>
<organism evidence="1 2">
    <name type="scientific">Sphaerodactylus townsendi</name>
    <dbReference type="NCBI Taxonomy" id="933632"/>
    <lineage>
        <taxon>Eukaryota</taxon>
        <taxon>Metazoa</taxon>
        <taxon>Chordata</taxon>
        <taxon>Craniata</taxon>
        <taxon>Vertebrata</taxon>
        <taxon>Euteleostomi</taxon>
        <taxon>Lepidosauria</taxon>
        <taxon>Squamata</taxon>
        <taxon>Bifurcata</taxon>
        <taxon>Gekkota</taxon>
        <taxon>Sphaerodactylidae</taxon>
        <taxon>Sphaerodactylus</taxon>
    </lineage>
</organism>